<dbReference type="InterPro" id="IPR036388">
    <property type="entry name" value="WH-like_DNA-bd_sf"/>
</dbReference>
<keyword evidence="1" id="KW-0805">Transcription regulation</keyword>
<evidence type="ECO:0000313" key="6">
    <source>
        <dbReference type="Proteomes" id="UP000267536"/>
    </source>
</evidence>
<name>A0A3N4GFH4_9ACTN</name>
<gene>
    <name evidence="5" type="ORF">EF294_18845</name>
</gene>
<dbReference type="InterPro" id="IPR036390">
    <property type="entry name" value="WH_DNA-bd_sf"/>
</dbReference>
<organism evidence="5 6">
    <name type="scientific">Gordonia oryzae</name>
    <dbReference type="NCBI Taxonomy" id="2487349"/>
    <lineage>
        <taxon>Bacteria</taxon>
        <taxon>Bacillati</taxon>
        <taxon>Actinomycetota</taxon>
        <taxon>Actinomycetes</taxon>
        <taxon>Mycobacteriales</taxon>
        <taxon>Gordoniaceae</taxon>
        <taxon>Gordonia</taxon>
    </lineage>
</organism>
<dbReference type="GO" id="GO:0003677">
    <property type="term" value="F:DNA binding"/>
    <property type="evidence" value="ECO:0007669"/>
    <property type="project" value="UniProtKB-KW"/>
</dbReference>
<dbReference type="InterPro" id="IPR000524">
    <property type="entry name" value="Tscrpt_reg_HTH_GntR"/>
</dbReference>
<evidence type="ECO:0000313" key="5">
    <source>
        <dbReference type="EMBL" id="RPA57350.1"/>
    </source>
</evidence>
<evidence type="ECO:0000256" key="2">
    <source>
        <dbReference type="ARBA" id="ARBA00023125"/>
    </source>
</evidence>
<evidence type="ECO:0000259" key="4">
    <source>
        <dbReference type="PROSITE" id="PS50949"/>
    </source>
</evidence>
<feature type="domain" description="HTH gntR-type" evidence="4">
    <location>
        <begin position="15"/>
        <end position="82"/>
    </location>
</feature>
<dbReference type="InterPro" id="IPR011711">
    <property type="entry name" value="GntR_C"/>
</dbReference>
<keyword evidence="6" id="KW-1185">Reference proteome</keyword>
<dbReference type="SUPFAM" id="SSF46785">
    <property type="entry name" value="Winged helix' DNA-binding domain"/>
    <property type="match status" value="1"/>
</dbReference>
<dbReference type="Proteomes" id="UP000267536">
    <property type="component" value="Unassembled WGS sequence"/>
</dbReference>
<reference evidence="5 6" key="1">
    <citation type="submission" date="2018-11" db="EMBL/GenBank/DDBJ databases">
        <title>Draft genome sequence of Gordonia sp. RS15-1S isolated from rice stems.</title>
        <authorList>
            <person name="Muangham S."/>
        </authorList>
    </citation>
    <scope>NUCLEOTIDE SEQUENCE [LARGE SCALE GENOMIC DNA]</scope>
    <source>
        <strain evidence="5 6">RS15-1S</strain>
    </source>
</reference>
<proteinExistence type="predicted"/>
<dbReference type="PROSITE" id="PS50949">
    <property type="entry name" value="HTH_GNTR"/>
    <property type="match status" value="1"/>
</dbReference>
<dbReference type="RefSeq" id="WP_123932445.1">
    <property type="nucleotide sequence ID" value="NZ_JBPSDP010000018.1"/>
</dbReference>
<dbReference type="PANTHER" id="PTHR43537:SF24">
    <property type="entry name" value="GLUCONATE OPERON TRANSCRIPTIONAL REPRESSOR"/>
    <property type="match status" value="1"/>
</dbReference>
<dbReference type="Pfam" id="PF00392">
    <property type="entry name" value="GntR"/>
    <property type="match status" value="1"/>
</dbReference>
<dbReference type="CDD" id="cd07377">
    <property type="entry name" value="WHTH_GntR"/>
    <property type="match status" value="1"/>
</dbReference>
<dbReference type="SMART" id="SM00345">
    <property type="entry name" value="HTH_GNTR"/>
    <property type="match status" value="1"/>
</dbReference>
<sequence>MAQPVGGRSVEAASSVLKQIAAQEIRRMVFAGEMRPGTKVDQDAVAESLGMSKLPVREALISLSGEGIIETIPRRGAFVADLSREDIRDHYWMLGVISGLAAERASATLSDADIDDLRAVATEMEEATDLLEIERLNFRFHRLINLGTRSRRLIAELKLLSGAIPSGFFDSHPDSVASSLRDHREIVDALAGRSPGMARTLTEGHFLRGGHRAVALLEERGFWR</sequence>
<dbReference type="AlphaFoldDB" id="A0A3N4GFH4"/>
<protein>
    <submittedName>
        <fullName evidence="5">GntR family transcriptional regulator</fullName>
    </submittedName>
</protein>
<dbReference type="SUPFAM" id="SSF48008">
    <property type="entry name" value="GntR ligand-binding domain-like"/>
    <property type="match status" value="1"/>
</dbReference>
<comment type="caution">
    <text evidence="5">The sequence shown here is derived from an EMBL/GenBank/DDBJ whole genome shotgun (WGS) entry which is preliminary data.</text>
</comment>
<dbReference type="Gene3D" id="1.20.120.530">
    <property type="entry name" value="GntR ligand-binding domain-like"/>
    <property type="match status" value="1"/>
</dbReference>
<keyword evidence="3" id="KW-0804">Transcription</keyword>
<dbReference type="OrthoDB" id="3864082at2"/>
<dbReference type="EMBL" id="RKMH01000017">
    <property type="protein sequence ID" value="RPA57350.1"/>
    <property type="molecule type" value="Genomic_DNA"/>
</dbReference>
<dbReference type="Gene3D" id="1.10.10.10">
    <property type="entry name" value="Winged helix-like DNA-binding domain superfamily/Winged helix DNA-binding domain"/>
    <property type="match status" value="1"/>
</dbReference>
<dbReference type="InterPro" id="IPR008920">
    <property type="entry name" value="TF_FadR/GntR_C"/>
</dbReference>
<dbReference type="SMART" id="SM00895">
    <property type="entry name" value="FCD"/>
    <property type="match status" value="1"/>
</dbReference>
<dbReference type="GO" id="GO:0003700">
    <property type="term" value="F:DNA-binding transcription factor activity"/>
    <property type="evidence" value="ECO:0007669"/>
    <property type="project" value="InterPro"/>
</dbReference>
<keyword evidence="2" id="KW-0238">DNA-binding</keyword>
<accession>A0A3N4GFH4</accession>
<dbReference type="Pfam" id="PF07729">
    <property type="entry name" value="FCD"/>
    <property type="match status" value="1"/>
</dbReference>
<evidence type="ECO:0000256" key="3">
    <source>
        <dbReference type="ARBA" id="ARBA00023163"/>
    </source>
</evidence>
<evidence type="ECO:0000256" key="1">
    <source>
        <dbReference type="ARBA" id="ARBA00023015"/>
    </source>
</evidence>
<dbReference type="PANTHER" id="PTHR43537">
    <property type="entry name" value="TRANSCRIPTIONAL REGULATOR, GNTR FAMILY"/>
    <property type="match status" value="1"/>
</dbReference>